<dbReference type="InterPro" id="IPR003358">
    <property type="entry name" value="tRNA_(Gua-N-7)_MeTrfase_Trmb"/>
</dbReference>
<proteinExistence type="inferred from homology"/>
<feature type="binding site" evidence="9">
    <location>
        <position position="61"/>
    </location>
    <ligand>
        <name>S-adenosyl-L-methionine</name>
        <dbReference type="ChEBI" id="CHEBI:59789"/>
    </ligand>
</feature>
<comment type="catalytic activity">
    <reaction evidence="1 9">
        <text>guanosine(46) in tRNA + S-adenosyl-L-methionine = N(7)-methylguanosine(46) in tRNA + S-adenosyl-L-homocysteine</text>
        <dbReference type="Rhea" id="RHEA:42708"/>
        <dbReference type="Rhea" id="RHEA-COMP:10188"/>
        <dbReference type="Rhea" id="RHEA-COMP:10189"/>
        <dbReference type="ChEBI" id="CHEBI:57856"/>
        <dbReference type="ChEBI" id="CHEBI:59789"/>
        <dbReference type="ChEBI" id="CHEBI:74269"/>
        <dbReference type="ChEBI" id="CHEBI:74480"/>
        <dbReference type="EC" id="2.1.1.33"/>
    </reaction>
</comment>
<comment type="function">
    <text evidence="2 9">Catalyzes the formation of N(7)-methylguanine at position 46 (m7G46) in tRNA.</text>
</comment>
<evidence type="ECO:0000256" key="6">
    <source>
        <dbReference type="ARBA" id="ARBA00022694"/>
    </source>
</evidence>
<feature type="binding site" evidence="9">
    <location>
        <position position="172"/>
    </location>
    <ligand>
        <name>substrate</name>
    </ligand>
</feature>
<dbReference type="CDD" id="cd02440">
    <property type="entry name" value="AdoMet_MTases"/>
    <property type="match status" value="1"/>
</dbReference>
<keyword evidence="5 9" id="KW-0949">S-adenosyl-L-methionine</keyword>
<feature type="binding site" evidence="9">
    <location>
        <position position="136"/>
    </location>
    <ligand>
        <name>S-adenosyl-L-methionine</name>
        <dbReference type="ChEBI" id="CHEBI:59789"/>
    </ligand>
</feature>
<dbReference type="EMBL" id="DRLF01000360">
    <property type="protein sequence ID" value="HEC07269.1"/>
    <property type="molecule type" value="Genomic_DNA"/>
</dbReference>
<feature type="binding site" evidence="9">
    <location>
        <position position="140"/>
    </location>
    <ligand>
        <name>substrate</name>
    </ligand>
</feature>
<comment type="caution">
    <text evidence="9">Lacks conserved residue(s) required for the propagation of feature annotation.</text>
</comment>
<evidence type="ECO:0000256" key="7">
    <source>
        <dbReference type="ARBA" id="ARBA00060552"/>
    </source>
</evidence>
<keyword evidence="4 9" id="KW-0808">Transferase</keyword>
<dbReference type="FunFam" id="3.40.50.150:FF:000035">
    <property type="entry name" value="tRNA (guanine-N(7)-)-methyltransferase"/>
    <property type="match status" value="1"/>
</dbReference>
<feature type="binding site" evidence="9">
    <location>
        <begin position="210"/>
        <end position="213"/>
    </location>
    <ligand>
        <name>substrate</name>
    </ligand>
</feature>
<dbReference type="InterPro" id="IPR055361">
    <property type="entry name" value="tRNA_methyltr_TrmB_bact"/>
</dbReference>
<name>A0A831RWW9_9GAMM</name>
<dbReference type="GO" id="GO:0043527">
    <property type="term" value="C:tRNA methyltransferase complex"/>
    <property type="evidence" value="ECO:0007669"/>
    <property type="project" value="TreeGrafter"/>
</dbReference>
<dbReference type="SUPFAM" id="SSF53335">
    <property type="entry name" value="S-adenosyl-L-methionine-dependent methyltransferases"/>
    <property type="match status" value="1"/>
</dbReference>
<dbReference type="PANTHER" id="PTHR23417">
    <property type="entry name" value="3-DEOXY-D-MANNO-OCTULOSONIC-ACID TRANSFERASE/TRNA GUANINE-N 7 - -METHYLTRANSFERASE"/>
    <property type="match status" value="1"/>
</dbReference>
<comment type="similarity">
    <text evidence="8 9">Belongs to the class I-like SAM-binding methyltransferase superfamily. TrmB family.</text>
</comment>
<dbReference type="HAMAP" id="MF_01057">
    <property type="entry name" value="tRNA_methyltr_TrmB"/>
    <property type="match status" value="1"/>
</dbReference>
<evidence type="ECO:0000256" key="2">
    <source>
        <dbReference type="ARBA" id="ARBA00003015"/>
    </source>
</evidence>
<dbReference type="PANTHER" id="PTHR23417:SF14">
    <property type="entry name" value="PENTACOTRIPEPTIDE-REPEAT REGION OF PRORP DOMAIN-CONTAINING PROTEIN"/>
    <property type="match status" value="1"/>
</dbReference>
<keyword evidence="3 9" id="KW-0489">Methyltransferase</keyword>
<reference evidence="10" key="1">
    <citation type="journal article" date="2020" name="mSystems">
        <title>Genome- and Community-Level Interaction Insights into Carbon Utilization and Element Cycling Functions of Hydrothermarchaeota in Hydrothermal Sediment.</title>
        <authorList>
            <person name="Zhou Z."/>
            <person name="Liu Y."/>
            <person name="Xu W."/>
            <person name="Pan J."/>
            <person name="Luo Z.H."/>
            <person name="Li M."/>
        </authorList>
    </citation>
    <scope>NUCLEOTIDE SEQUENCE [LARGE SCALE GENOMIC DNA]</scope>
    <source>
        <strain evidence="10">HyVt-458</strain>
    </source>
</reference>
<dbReference type="UniPathway" id="UPA00989"/>
<dbReference type="GO" id="GO:0008176">
    <property type="term" value="F:tRNA (guanine(46)-N7)-methyltransferase activity"/>
    <property type="evidence" value="ECO:0007669"/>
    <property type="project" value="UniProtKB-UniRule"/>
</dbReference>
<dbReference type="InterPro" id="IPR029063">
    <property type="entry name" value="SAM-dependent_MTases_sf"/>
</dbReference>
<organism evidence="10">
    <name type="scientific">Thiolapillus brandeum</name>
    <dbReference type="NCBI Taxonomy" id="1076588"/>
    <lineage>
        <taxon>Bacteria</taxon>
        <taxon>Pseudomonadati</taxon>
        <taxon>Pseudomonadota</taxon>
        <taxon>Gammaproteobacteria</taxon>
        <taxon>Chromatiales</taxon>
        <taxon>Sedimenticolaceae</taxon>
        <taxon>Thiolapillus</taxon>
    </lineage>
</organism>
<gene>
    <name evidence="9 10" type="primary">trmB</name>
    <name evidence="10" type="ORF">ENJ12_10475</name>
</gene>
<evidence type="ECO:0000313" key="10">
    <source>
        <dbReference type="EMBL" id="HEC07269.1"/>
    </source>
</evidence>
<dbReference type="Proteomes" id="UP000886339">
    <property type="component" value="Unassembled WGS sequence"/>
</dbReference>
<comment type="caution">
    <text evidence="10">The sequence shown here is derived from an EMBL/GenBank/DDBJ whole genome shotgun (WGS) entry which is preliminary data.</text>
</comment>
<dbReference type="NCBIfam" id="TIGR00091">
    <property type="entry name" value="tRNA (guanosine(46)-N7)-methyltransferase TrmB"/>
    <property type="match status" value="1"/>
</dbReference>
<evidence type="ECO:0000256" key="8">
    <source>
        <dbReference type="ARBA" id="ARBA00060767"/>
    </source>
</evidence>
<evidence type="ECO:0000256" key="9">
    <source>
        <dbReference type="HAMAP-Rule" id="MF_01057"/>
    </source>
</evidence>
<feature type="binding site" evidence="9">
    <location>
        <position position="113"/>
    </location>
    <ligand>
        <name>S-adenosyl-L-methionine</name>
        <dbReference type="ChEBI" id="CHEBI:59789"/>
    </ligand>
</feature>
<feature type="binding site" evidence="9">
    <location>
        <position position="86"/>
    </location>
    <ligand>
        <name>S-adenosyl-L-methionine</name>
        <dbReference type="ChEBI" id="CHEBI:59789"/>
    </ligand>
</feature>
<evidence type="ECO:0000256" key="5">
    <source>
        <dbReference type="ARBA" id="ARBA00022691"/>
    </source>
</evidence>
<dbReference type="AlphaFoldDB" id="A0A831RWW9"/>
<dbReference type="EC" id="2.1.1.33" evidence="9"/>
<keyword evidence="6 9" id="KW-0819">tRNA processing</keyword>
<dbReference type="Pfam" id="PF02390">
    <property type="entry name" value="Methyltransf_4"/>
    <property type="match status" value="1"/>
</dbReference>
<protein>
    <recommendedName>
        <fullName evidence="9">tRNA (guanine-N(7)-)-methyltransferase</fullName>
        <ecNumber evidence="9">2.1.1.33</ecNumber>
    </recommendedName>
    <alternativeName>
        <fullName evidence="9">tRNA (guanine(46)-N(7))-methyltransferase</fullName>
    </alternativeName>
    <alternativeName>
        <fullName evidence="9">tRNA(m7G46)-methyltransferase</fullName>
    </alternativeName>
</protein>
<dbReference type="PROSITE" id="PS51625">
    <property type="entry name" value="SAM_MT_TRMB"/>
    <property type="match status" value="1"/>
</dbReference>
<sequence>MTVEENRHRPIRSFVLRTGRMTPGQERAFKEYWPRYGVDFDPAQPLDFSALFGNRNPVWVEIGFGDGESLATMARAFPERNYLGIEVHTPGVGHLLLKLAEEDIGNVRVMSADAMEILRQVIPASSLSGVQLFFPDPWHKKKHHKRRIVQPAFVELMATLLKPGGLFHAATDWEDYAEHMLRHFSARDDLFENLSDSNGYLPQPDSRPTTKFERRGQRLGHGVWDLMFRRTSVQPSSG</sequence>
<evidence type="ECO:0000256" key="3">
    <source>
        <dbReference type="ARBA" id="ARBA00022603"/>
    </source>
</evidence>
<accession>A0A831RWW9</accession>
<comment type="pathway">
    <text evidence="7 9">tRNA modification; N(7)-methylguanine-tRNA biosynthesis.</text>
</comment>
<dbReference type="Gene3D" id="3.40.50.150">
    <property type="entry name" value="Vaccinia Virus protein VP39"/>
    <property type="match status" value="1"/>
</dbReference>
<evidence type="ECO:0000256" key="4">
    <source>
        <dbReference type="ARBA" id="ARBA00022679"/>
    </source>
</evidence>
<evidence type="ECO:0000256" key="1">
    <source>
        <dbReference type="ARBA" id="ARBA00000142"/>
    </source>
</evidence>